<sequence>MVPGRNICPNEEWTLEYGEYLMAERSHSSHQRSLHICVDREMQIFDRTRGHASNYLRALLDLVEGRCSTNGIDGYKITCAVCTL</sequence>
<accession>A0A9Q1CB66</accession>
<proteinExistence type="predicted"/>
<dbReference type="GO" id="GO:0005615">
    <property type="term" value="C:extracellular space"/>
    <property type="evidence" value="ECO:0007669"/>
    <property type="project" value="TreeGrafter"/>
</dbReference>
<dbReference type="OrthoDB" id="10062678at2759"/>
<keyword evidence="2" id="KW-1185">Reference proteome</keyword>
<gene>
    <name evidence="1" type="ORF">HOLleu_12643</name>
</gene>
<organism evidence="1 2">
    <name type="scientific">Holothuria leucospilota</name>
    <name type="common">Black long sea cucumber</name>
    <name type="synonym">Mertensiothuria leucospilota</name>
    <dbReference type="NCBI Taxonomy" id="206669"/>
    <lineage>
        <taxon>Eukaryota</taxon>
        <taxon>Metazoa</taxon>
        <taxon>Echinodermata</taxon>
        <taxon>Eleutherozoa</taxon>
        <taxon>Echinozoa</taxon>
        <taxon>Holothuroidea</taxon>
        <taxon>Aspidochirotacea</taxon>
        <taxon>Aspidochirotida</taxon>
        <taxon>Holothuriidae</taxon>
        <taxon>Holothuria</taxon>
    </lineage>
</organism>
<name>A0A9Q1CB66_HOLLE</name>
<evidence type="ECO:0000313" key="2">
    <source>
        <dbReference type="Proteomes" id="UP001152320"/>
    </source>
</evidence>
<evidence type="ECO:0000313" key="1">
    <source>
        <dbReference type="EMBL" id="KAJ8041740.1"/>
    </source>
</evidence>
<dbReference type="AlphaFoldDB" id="A0A9Q1CB66"/>
<dbReference type="Proteomes" id="UP001152320">
    <property type="component" value="Chromosome 5"/>
</dbReference>
<protein>
    <submittedName>
        <fullName evidence="1">Uncharacterized protein</fullName>
    </submittedName>
</protein>
<reference evidence="1" key="1">
    <citation type="submission" date="2021-10" db="EMBL/GenBank/DDBJ databases">
        <title>Tropical sea cucumber genome reveals ecological adaptation and Cuvierian tubules defense mechanism.</title>
        <authorList>
            <person name="Chen T."/>
        </authorList>
    </citation>
    <scope>NUCLEOTIDE SEQUENCE</scope>
    <source>
        <strain evidence="1">Nanhai2018</strain>
        <tissue evidence="1">Muscle</tissue>
    </source>
</reference>
<dbReference type="PANTHER" id="PTHR24024">
    <property type="entry name" value="PULMONARY SURFACTANT-ASSOCIATED PROTEIN A"/>
    <property type="match status" value="1"/>
</dbReference>
<comment type="caution">
    <text evidence="1">The sequence shown here is derived from an EMBL/GenBank/DDBJ whole genome shotgun (WGS) entry which is preliminary data.</text>
</comment>
<dbReference type="EMBL" id="JAIZAY010000005">
    <property type="protein sequence ID" value="KAJ8041740.1"/>
    <property type="molecule type" value="Genomic_DNA"/>
</dbReference>
<dbReference type="PANTHER" id="PTHR24024:SF18">
    <property type="entry name" value="SHORT-CHAIN COLLAGEN C4-LIKE"/>
    <property type="match status" value="1"/>
</dbReference>
<dbReference type="InterPro" id="IPR051077">
    <property type="entry name" value="Ca-dependent_lectin"/>
</dbReference>